<dbReference type="PIRSF" id="PIRSF002599">
    <property type="entry name" value="Cold_shock_A"/>
    <property type="match status" value="1"/>
</dbReference>
<dbReference type="InterPro" id="IPR011129">
    <property type="entry name" value="CSD"/>
</dbReference>
<evidence type="ECO:0000313" key="5">
    <source>
        <dbReference type="Proteomes" id="UP000230935"/>
    </source>
</evidence>
<dbReference type="Gene3D" id="2.40.50.140">
    <property type="entry name" value="Nucleic acid-binding proteins"/>
    <property type="match status" value="1"/>
</dbReference>
<evidence type="ECO:0000256" key="2">
    <source>
        <dbReference type="ARBA" id="ARBA00022490"/>
    </source>
</evidence>
<dbReference type="InterPro" id="IPR012156">
    <property type="entry name" value="Cold_shock_CspA"/>
</dbReference>
<dbReference type="InterPro" id="IPR012340">
    <property type="entry name" value="NA-bd_OB-fold"/>
</dbReference>
<dbReference type="GO" id="GO:0003676">
    <property type="term" value="F:nucleic acid binding"/>
    <property type="evidence" value="ECO:0007669"/>
    <property type="project" value="InterPro"/>
</dbReference>
<organism evidence="4 5">
    <name type="scientific">Candidatus Buchananbacteria bacterium CG10_big_fil_rev_8_21_14_0_10_42_9</name>
    <dbReference type="NCBI Taxonomy" id="1974526"/>
    <lineage>
        <taxon>Bacteria</taxon>
        <taxon>Candidatus Buchananiibacteriota</taxon>
    </lineage>
</organism>
<dbReference type="SMART" id="SM00357">
    <property type="entry name" value="CSP"/>
    <property type="match status" value="1"/>
</dbReference>
<feature type="domain" description="CSD" evidence="3">
    <location>
        <begin position="1"/>
        <end position="64"/>
    </location>
</feature>
<sequence length="65" mass="7008">MQGTIKKIVDGKNFGFISQGGDKDVFFHADKLNGVGFDELKEGDSVTYDVEQTDKGPAATNVQKA</sequence>
<dbReference type="InterPro" id="IPR002059">
    <property type="entry name" value="CSP_DNA-bd"/>
</dbReference>
<proteinExistence type="predicted"/>
<accession>A0A2H0W0S1</accession>
<dbReference type="AlphaFoldDB" id="A0A2H0W0S1"/>
<keyword evidence="2" id="KW-0963">Cytoplasm</keyword>
<dbReference type="GO" id="GO:0005737">
    <property type="term" value="C:cytoplasm"/>
    <property type="evidence" value="ECO:0007669"/>
    <property type="project" value="UniProtKB-SubCell"/>
</dbReference>
<dbReference type="EMBL" id="PEZZ01000028">
    <property type="protein sequence ID" value="PIS04975.1"/>
    <property type="molecule type" value="Genomic_DNA"/>
</dbReference>
<comment type="caution">
    <text evidence="4">The sequence shown here is derived from an EMBL/GenBank/DDBJ whole genome shotgun (WGS) entry which is preliminary data.</text>
</comment>
<name>A0A2H0W0S1_9BACT</name>
<reference evidence="5" key="1">
    <citation type="submission" date="2017-09" db="EMBL/GenBank/DDBJ databases">
        <title>Depth-based differentiation of microbial function through sediment-hosted aquifers and enrichment of novel symbionts in the deep terrestrial subsurface.</title>
        <authorList>
            <person name="Probst A.J."/>
            <person name="Ladd B."/>
            <person name="Jarett J.K."/>
            <person name="Geller-Mcgrath D.E."/>
            <person name="Sieber C.M.K."/>
            <person name="Emerson J.B."/>
            <person name="Anantharaman K."/>
            <person name="Thomas B.C."/>
            <person name="Malmstrom R."/>
            <person name="Stieglmeier M."/>
            <person name="Klingl A."/>
            <person name="Woyke T."/>
            <person name="Ryan C.M."/>
            <person name="Banfield J.F."/>
        </authorList>
    </citation>
    <scope>NUCLEOTIDE SEQUENCE [LARGE SCALE GENOMIC DNA]</scope>
</reference>
<dbReference type="PRINTS" id="PR00050">
    <property type="entry name" value="COLDSHOCK"/>
</dbReference>
<evidence type="ECO:0000256" key="1">
    <source>
        <dbReference type="ARBA" id="ARBA00004496"/>
    </source>
</evidence>
<dbReference type="PROSITE" id="PS51857">
    <property type="entry name" value="CSD_2"/>
    <property type="match status" value="1"/>
</dbReference>
<dbReference type="Proteomes" id="UP000230935">
    <property type="component" value="Unassembled WGS sequence"/>
</dbReference>
<gene>
    <name evidence="4" type="ORF">COT81_03565</name>
</gene>
<evidence type="ECO:0000259" key="3">
    <source>
        <dbReference type="PROSITE" id="PS51857"/>
    </source>
</evidence>
<dbReference type="SUPFAM" id="SSF50249">
    <property type="entry name" value="Nucleic acid-binding proteins"/>
    <property type="match status" value="1"/>
</dbReference>
<protein>
    <submittedName>
        <fullName evidence="4">Cold-shock protein</fullName>
    </submittedName>
</protein>
<evidence type="ECO:0000313" key="4">
    <source>
        <dbReference type="EMBL" id="PIS04975.1"/>
    </source>
</evidence>
<dbReference type="Pfam" id="PF00313">
    <property type="entry name" value="CSD"/>
    <property type="match status" value="1"/>
</dbReference>
<comment type="subcellular location">
    <subcellularLocation>
        <location evidence="1">Cytoplasm</location>
    </subcellularLocation>
</comment>